<evidence type="ECO:0000256" key="2">
    <source>
        <dbReference type="SAM" id="MobiDB-lite"/>
    </source>
</evidence>
<comment type="caution">
    <text evidence="3">The sequence shown here is derived from an EMBL/GenBank/DDBJ whole genome shotgun (WGS) entry which is preliminary data.</text>
</comment>
<sequence>MTDNDDKVERIVHACGVYLYLIDKETNNYKQQTDSVVGCVLLSNDTSTFYRLLFYDTQKKSILTITLPSGGSWLQIHPQADNCVRIDDNLSKEPGCTLRFRSTSELQAFLTAMVCAQAQLTLICLRDKGNKKEVNPFVQILTPQFGKKEKFLERKDLAGIHISTWKNDMSMLPFSGNDPVKLLLDRDRSQAIQQDKRKIHLGDMKNDLVAATIADGILGMQRHESRYVFIAMPANKQWMIAHIELLKIKKGHGNLDDAGDIARNSEQSTRNSSEELINRMASLSRAGSHGLGQYVTVATGRSVVNDKDTTELRESIDSSDSFQSRRHSTIVDALAAPGQAIPLVGLHQANEIGFEKDTMQKSSPVMKNAAFDVEETYTMDAGIRLKISDEGSSVTTTKDFSLADLLKEQEKLNSMRQELDKQRQTIAESYRGNSENQNERTSSKLQMKIAENSGSSSLVVASPASDAYPIDGKNTKFKPTAPPTAAPLFAREVNSGLTNGVQNVPYPSLPWQHSSPSMIPSSMSISTFPPYQNTKFSINNHEMSNLNVESNFLKLQRTSTAIENSVHDLHSKLDRLNNATLLRSTASSVPFNGNFGSSANLMASDLEFSSHNGSSSALLLKHIERALTQKDELHQSVMNLTKANESSRFTIEDLSNKIDALHRENHRLIERNSETNLSYQEEHRLELRETKLQLQHDQDELKKARLENQQLRQTILHRDNELQTLRQDMDLSVQQQVDSLRRSLQEQVDSSSEGTTRQLTSERKKLEEALHETREQLDKYMKQNERLKVDLDQLEGQHVQLEEKIRAGQRDHSNQIEEMETKQQKLCDRETKYMGEIQSLKKSLVQAESLLSEKERIIVNMKDEHTKRNVEAISGWVKESMNGIYFYFQDAFDEENEFNGKEIVTAIRQVLKQQTLDILSKLEAHLLRQPGRE</sequence>
<reference evidence="3 4" key="1">
    <citation type="submission" date="2012-05" db="EMBL/GenBank/DDBJ databases">
        <title>Recombination and specialization in a pathogen metapopulation.</title>
        <authorList>
            <person name="Gardiner A."/>
            <person name="Kemen E."/>
            <person name="Schultz-Larsen T."/>
            <person name="MacLean D."/>
            <person name="Van Oosterhout C."/>
            <person name="Jones J.D.G."/>
        </authorList>
    </citation>
    <scope>NUCLEOTIDE SEQUENCE [LARGE SCALE GENOMIC DNA]</scope>
    <source>
        <strain evidence="3 4">Ac Nc2</strain>
    </source>
</reference>
<dbReference type="PANTHER" id="PTHR44927">
    <property type="entry name" value="FK506-BINDING PROTEIN 15"/>
    <property type="match status" value="1"/>
</dbReference>
<name>A0A024FUC9_9STRA</name>
<proteinExistence type="predicted"/>
<dbReference type="Proteomes" id="UP000053237">
    <property type="component" value="Unassembled WGS sequence"/>
</dbReference>
<keyword evidence="1" id="KW-0175">Coiled coil</keyword>
<feature type="region of interest" description="Disordered" evidence="2">
    <location>
        <begin position="736"/>
        <end position="763"/>
    </location>
</feature>
<evidence type="ECO:0000256" key="1">
    <source>
        <dbReference type="SAM" id="Coils"/>
    </source>
</evidence>
<keyword evidence="4" id="KW-1185">Reference proteome</keyword>
<dbReference type="EMBL" id="CAIX01000335">
    <property type="protein sequence ID" value="CCI10641.1"/>
    <property type="molecule type" value="Genomic_DNA"/>
</dbReference>
<feature type="coiled-coil region" evidence="1">
    <location>
        <begin position="623"/>
        <end position="714"/>
    </location>
</feature>
<evidence type="ECO:0000313" key="4">
    <source>
        <dbReference type="Proteomes" id="UP000053237"/>
    </source>
</evidence>
<organism evidence="3 4">
    <name type="scientific">Albugo candida</name>
    <dbReference type="NCBI Taxonomy" id="65357"/>
    <lineage>
        <taxon>Eukaryota</taxon>
        <taxon>Sar</taxon>
        <taxon>Stramenopiles</taxon>
        <taxon>Oomycota</taxon>
        <taxon>Peronosporomycetes</taxon>
        <taxon>Albuginales</taxon>
        <taxon>Albuginaceae</taxon>
        <taxon>Albugo</taxon>
    </lineage>
</organism>
<dbReference type="AlphaFoldDB" id="A0A024FUC9"/>
<protein>
    <submittedName>
        <fullName evidence="3">Uncharacterized protein</fullName>
    </submittedName>
</protein>
<dbReference type="OrthoDB" id="77911at2759"/>
<evidence type="ECO:0000313" key="3">
    <source>
        <dbReference type="EMBL" id="CCI10641.1"/>
    </source>
</evidence>
<feature type="compositionally biased region" description="Polar residues" evidence="2">
    <location>
        <begin position="745"/>
        <end position="759"/>
    </location>
</feature>
<accession>A0A024FUC9</accession>
<feature type="coiled-coil region" evidence="1">
    <location>
        <begin position="837"/>
        <end position="864"/>
    </location>
</feature>
<dbReference type="PANTHER" id="PTHR44927:SF1">
    <property type="entry name" value="FK506-BINDING PROTEIN 15"/>
    <property type="match status" value="1"/>
</dbReference>
<dbReference type="InParanoid" id="A0A024FUC9"/>
<gene>
    <name evidence="3" type="ORF">BN9_111380</name>
</gene>